<dbReference type="GO" id="GO:0000271">
    <property type="term" value="P:polysaccharide biosynthetic process"/>
    <property type="evidence" value="ECO:0007669"/>
    <property type="project" value="TreeGrafter"/>
</dbReference>
<feature type="transmembrane region" description="Helical" evidence="1">
    <location>
        <begin position="253"/>
        <end position="269"/>
    </location>
</feature>
<keyword evidence="1" id="KW-1133">Transmembrane helix</keyword>
<dbReference type="GO" id="GO:0016747">
    <property type="term" value="F:acyltransferase activity, transferring groups other than amino-acyl groups"/>
    <property type="evidence" value="ECO:0007669"/>
    <property type="project" value="InterPro"/>
</dbReference>
<feature type="transmembrane region" description="Helical" evidence="1">
    <location>
        <begin position="133"/>
        <end position="154"/>
    </location>
</feature>
<feature type="transmembrane region" description="Helical" evidence="1">
    <location>
        <begin position="310"/>
        <end position="329"/>
    </location>
</feature>
<sequence length="345" mass="39566">MVSYTTTPTVPPTIQRDRFIQFARGFSILTIVLFHYFRLAPLPFFVSKAVQLGGTGVHVFLFLSGYGLSLSRYRDWGSFFKRRFVKVLVPYYVGIVLIFGLNLWLHIYPDGINELLSHLLLYKMFIEPYTRSFGGHFWFISTIIQFYLLFPVLIRLVERLGSVRSMLFAIAISLAYSLFITYLGKAGVRVWNSFFLQYLWEFTLGIIVARNQLLPALLKRPWYVYLVLAMLGISITAGLVLKGGQTGQIFNDYFAFVGYVCACVVLYRMGNVVTGINTFVLWVESFSYSLYIMHMVPLSIYLTFYPQQRLTIAIIALIFVAALGLSLLFNQGIKRLLNTSLFKTS</sequence>
<feature type="transmembrane region" description="Helical" evidence="1">
    <location>
        <begin position="166"/>
        <end position="184"/>
    </location>
</feature>
<organism evidence="3 4">
    <name type="scientific">Spirosoma validum</name>
    <dbReference type="NCBI Taxonomy" id="2771355"/>
    <lineage>
        <taxon>Bacteria</taxon>
        <taxon>Pseudomonadati</taxon>
        <taxon>Bacteroidota</taxon>
        <taxon>Cytophagia</taxon>
        <taxon>Cytophagales</taxon>
        <taxon>Cytophagaceae</taxon>
        <taxon>Spirosoma</taxon>
    </lineage>
</organism>
<dbReference type="Proteomes" id="UP000653797">
    <property type="component" value="Unassembled WGS sequence"/>
</dbReference>
<feature type="transmembrane region" description="Helical" evidence="1">
    <location>
        <begin position="19"/>
        <end position="37"/>
    </location>
</feature>
<dbReference type="AlphaFoldDB" id="A0A927B6Q6"/>
<accession>A0A927B6Q6</accession>
<feature type="domain" description="Acyltransferase 3" evidence="2">
    <location>
        <begin position="19"/>
        <end position="329"/>
    </location>
</feature>
<dbReference type="InterPro" id="IPR002656">
    <property type="entry name" value="Acyl_transf_3_dom"/>
</dbReference>
<evidence type="ECO:0000313" key="3">
    <source>
        <dbReference type="EMBL" id="MBD2756226.1"/>
    </source>
</evidence>
<feature type="transmembrane region" description="Helical" evidence="1">
    <location>
        <begin position="222"/>
        <end position="241"/>
    </location>
</feature>
<dbReference type="GO" id="GO:0016020">
    <property type="term" value="C:membrane"/>
    <property type="evidence" value="ECO:0007669"/>
    <property type="project" value="TreeGrafter"/>
</dbReference>
<keyword evidence="1" id="KW-0812">Transmembrane</keyword>
<dbReference type="Pfam" id="PF01757">
    <property type="entry name" value="Acyl_transf_3"/>
    <property type="match status" value="1"/>
</dbReference>
<reference evidence="3" key="1">
    <citation type="submission" date="2020-09" db="EMBL/GenBank/DDBJ databases">
        <authorList>
            <person name="Kim M.K."/>
        </authorList>
    </citation>
    <scope>NUCLEOTIDE SEQUENCE</scope>
    <source>
        <strain evidence="3">BT704</strain>
    </source>
</reference>
<name>A0A927B6Q6_9BACT</name>
<feature type="transmembrane region" description="Helical" evidence="1">
    <location>
        <begin position="89"/>
        <end position="107"/>
    </location>
</feature>
<feature type="transmembrane region" description="Helical" evidence="1">
    <location>
        <begin position="281"/>
        <end position="304"/>
    </location>
</feature>
<keyword evidence="3" id="KW-0808">Transferase</keyword>
<evidence type="ECO:0000313" key="4">
    <source>
        <dbReference type="Proteomes" id="UP000653797"/>
    </source>
</evidence>
<keyword evidence="4" id="KW-1185">Reference proteome</keyword>
<dbReference type="InterPro" id="IPR050879">
    <property type="entry name" value="Acyltransferase_3"/>
</dbReference>
<dbReference type="RefSeq" id="WP_191041846.1">
    <property type="nucleotide sequence ID" value="NZ_JACXAA010000011.1"/>
</dbReference>
<gene>
    <name evidence="3" type="ORF">IC230_25235</name>
</gene>
<feature type="transmembrane region" description="Helical" evidence="1">
    <location>
        <begin position="190"/>
        <end position="210"/>
    </location>
</feature>
<dbReference type="PANTHER" id="PTHR23028">
    <property type="entry name" value="ACETYLTRANSFERASE"/>
    <property type="match status" value="1"/>
</dbReference>
<protein>
    <submittedName>
        <fullName evidence="3">Acyltransferase</fullName>
    </submittedName>
</protein>
<dbReference type="PANTHER" id="PTHR23028:SF53">
    <property type="entry name" value="ACYL_TRANSF_3 DOMAIN-CONTAINING PROTEIN"/>
    <property type="match status" value="1"/>
</dbReference>
<keyword evidence="1" id="KW-0472">Membrane</keyword>
<dbReference type="EMBL" id="JACXAA010000011">
    <property type="protein sequence ID" value="MBD2756226.1"/>
    <property type="molecule type" value="Genomic_DNA"/>
</dbReference>
<feature type="transmembrane region" description="Helical" evidence="1">
    <location>
        <begin position="49"/>
        <end position="68"/>
    </location>
</feature>
<keyword evidence="3" id="KW-0012">Acyltransferase</keyword>
<evidence type="ECO:0000259" key="2">
    <source>
        <dbReference type="Pfam" id="PF01757"/>
    </source>
</evidence>
<evidence type="ECO:0000256" key="1">
    <source>
        <dbReference type="SAM" id="Phobius"/>
    </source>
</evidence>
<proteinExistence type="predicted"/>
<comment type="caution">
    <text evidence="3">The sequence shown here is derived from an EMBL/GenBank/DDBJ whole genome shotgun (WGS) entry which is preliminary data.</text>
</comment>